<dbReference type="SUPFAM" id="SSF51735">
    <property type="entry name" value="NAD(P)-binding Rossmann-fold domains"/>
    <property type="match status" value="1"/>
</dbReference>
<dbReference type="PANTHER" id="PTHR44656:SF7">
    <property type="entry name" value="DEHYDROGENASE_REDUCTASE SDR FAMILY MEMBER 12"/>
    <property type="match status" value="1"/>
</dbReference>
<sequence>MVFQFYKTLVFGVRGYRNFTKQGFLRNAAKFDAADLHVDLSNRHFIVSGSNSGIGFETARGLASLGAVVHMLCRNRERAEAARLKIIEDVPNADVRVHLADMSCIKSVLSFAEQFRSEKWPLHGLVLNAANHYAKRTATDEGFDASYATNVLSVFVLARELQEAVSASSGRIIMVSSGGMLTEVLDANDLECKNFEPWDGLKVYAKNKRAVVALAEVLAAENAHVYSCHPGWVDTPLVQEHLPNFRKKLEGKLREPPQGADTLVWLCAAPDAALARNGVKPGDFVFDRMPASKSIALCGVPSASDKEKMMLKLDADFALSKL</sequence>
<reference evidence="1" key="1">
    <citation type="submission" date="2019-09" db="EMBL/GenBank/DDBJ databases">
        <title>The Mitochondrial Proteome of the Jakobid, Andalucia godoyi, a Protist With the Most Gene-Rich and Bacteria-Like Mitochondrial Genome.</title>
        <authorList>
            <person name="Gray M.W."/>
            <person name="Burger G."/>
            <person name="Derelle R."/>
            <person name="Klimes V."/>
            <person name="Leger M."/>
            <person name="Sarrasin M."/>
            <person name="Vlcek C."/>
            <person name="Roger A.J."/>
            <person name="Elias M."/>
            <person name="Lang B.F."/>
        </authorList>
    </citation>
    <scope>NUCLEOTIDE SEQUENCE</scope>
    <source>
        <strain evidence="1">And28</strain>
    </source>
</reference>
<keyword evidence="2" id="KW-1185">Reference proteome</keyword>
<dbReference type="EMBL" id="VRVR01000048">
    <property type="protein sequence ID" value="KAF0852276.1"/>
    <property type="molecule type" value="Genomic_DNA"/>
</dbReference>
<dbReference type="Gene3D" id="3.40.50.720">
    <property type="entry name" value="NAD(P)-binding Rossmann-like Domain"/>
    <property type="match status" value="1"/>
</dbReference>
<dbReference type="InterPro" id="IPR002347">
    <property type="entry name" value="SDR_fam"/>
</dbReference>
<evidence type="ECO:0000313" key="2">
    <source>
        <dbReference type="Proteomes" id="UP000799049"/>
    </source>
</evidence>
<dbReference type="PANTHER" id="PTHR44656">
    <property type="entry name" value="DEHYDROGENASE/REDUCTASE SDR FAMILY MEMBER 12"/>
    <property type="match status" value="1"/>
</dbReference>
<dbReference type="InterPro" id="IPR052992">
    <property type="entry name" value="SDR_member_12"/>
</dbReference>
<dbReference type="AlphaFoldDB" id="A0A8K0AH83"/>
<proteinExistence type="predicted"/>
<dbReference type="InterPro" id="IPR036291">
    <property type="entry name" value="NAD(P)-bd_dom_sf"/>
</dbReference>
<dbReference type="Proteomes" id="UP000799049">
    <property type="component" value="Unassembled WGS sequence"/>
</dbReference>
<comment type="caution">
    <text evidence="1">The sequence shown here is derived from an EMBL/GenBank/DDBJ whole genome shotgun (WGS) entry which is preliminary data.</text>
</comment>
<evidence type="ECO:0000313" key="1">
    <source>
        <dbReference type="EMBL" id="KAF0852276.1"/>
    </source>
</evidence>
<dbReference type="Pfam" id="PF00106">
    <property type="entry name" value="adh_short"/>
    <property type="match status" value="1"/>
</dbReference>
<protein>
    <submittedName>
        <fullName evidence="1">Mitochondrial dehydrogenase/reductase SDR family member 12</fullName>
    </submittedName>
</protein>
<name>A0A8K0AH83_ANDGO</name>
<dbReference type="OrthoDB" id="417891at2759"/>
<accession>A0A8K0AH83</accession>
<gene>
    <name evidence="1" type="ORF">ANDGO_07878</name>
</gene>
<organism evidence="1 2">
    <name type="scientific">Andalucia godoyi</name>
    <name type="common">Flagellate</name>
    <dbReference type="NCBI Taxonomy" id="505711"/>
    <lineage>
        <taxon>Eukaryota</taxon>
        <taxon>Discoba</taxon>
        <taxon>Jakobida</taxon>
        <taxon>Andalucina</taxon>
        <taxon>Andaluciidae</taxon>
        <taxon>Andalucia</taxon>
    </lineage>
</organism>
<dbReference type="PRINTS" id="PR00081">
    <property type="entry name" value="GDHRDH"/>
</dbReference>